<reference evidence="1" key="1">
    <citation type="submission" date="2021-06" db="EMBL/GenBank/DDBJ databases">
        <authorList>
            <person name="Kallberg Y."/>
            <person name="Tangrot J."/>
            <person name="Rosling A."/>
        </authorList>
    </citation>
    <scope>NUCLEOTIDE SEQUENCE</scope>
    <source>
        <strain evidence="1">MA453B</strain>
    </source>
</reference>
<dbReference type="AlphaFoldDB" id="A0A9N9GAL1"/>
<protein>
    <submittedName>
        <fullName evidence="1">5011_t:CDS:1</fullName>
    </submittedName>
</protein>
<dbReference type="EMBL" id="CAJVPY010003336">
    <property type="protein sequence ID" value="CAG8588970.1"/>
    <property type="molecule type" value="Genomic_DNA"/>
</dbReference>
<gene>
    <name evidence="1" type="ORF">DERYTH_LOCUS7067</name>
</gene>
<dbReference type="Proteomes" id="UP000789405">
    <property type="component" value="Unassembled WGS sequence"/>
</dbReference>
<evidence type="ECO:0000313" key="2">
    <source>
        <dbReference type="Proteomes" id="UP000789405"/>
    </source>
</evidence>
<evidence type="ECO:0000313" key="1">
    <source>
        <dbReference type="EMBL" id="CAG8588970.1"/>
    </source>
</evidence>
<proteinExistence type="predicted"/>
<name>A0A9N9GAL1_9GLOM</name>
<sequence>MDLQNPDFEKIDVFCNVTQKVNNSDLDSEPDSDLNSEPDFGHIKLGWLVSKFGLVDQWALVVRINQDTVIISKPICNSFPLNVE</sequence>
<accession>A0A9N9GAL1</accession>
<organism evidence="1 2">
    <name type="scientific">Dentiscutata erythropus</name>
    <dbReference type="NCBI Taxonomy" id="1348616"/>
    <lineage>
        <taxon>Eukaryota</taxon>
        <taxon>Fungi</taxon>
        <taxon>Fungi incertae sedis</taxon>
        <taxon>Mucoromycota</taxon>
        <taxon>Glomeromycotina</taxon>
        <taxon>Glomeromycetes</taxon>
        <taxon>Diversisporales</taxon>
        <taxon>Gigasporaceae</taxon>
        <taxon>Dentiscutata</taxon>
    </lineage>
</organism>
<comment type="caution">
    <text evidence="1">The sequence shown here is derived from an EMBL/GenBank/DDBJ whole genome shotgun (WGS) entry which is preliminary data.</text>
</comment>
<keyword evidence="2" id="KW-1185">Reference proteome</keyword>